<proteinExistence type="predicted"/>
<gene>
    <name evidence="1" type="ORF">SAMN05192580_2795</name>
</gene>
<evidence type="ECO:0000313" key="1">
    <source>
        <dbReference type="EMBL" id="SFS03418.1"/>
    </source>
</evidence>
<dbReference type="InterPro" id="IPR008320">
    <property type="entry name" value="UCP032025"/>
</dbReference>
<protein>
    <recommendedName>
        <fullName evidence="3">DUF1489 domain-containing protein</fullName>
    </recommendedName>
</protein>
<sequence length="136" mass="14956">MHPLHLTKVAVGCASMEALIERMEARAAGGAEAWLETRYRPTRHAELIGGSIYWIVKHRLVARQAILGFVETEEGRCRIRLGGLVVPVRARPKRAHQGWRYLVAADAPADFADGDADALELLPPALARELMALALI</sequence>
<dbReference type="PIRSF" id="PIRSF032025">
    <property type="entry name" value="UCP032025"/>
    <property type="match status" value="1"/>
</dbReference>
<dbReference type="EMBL" id="FOZG01000002">
    <property type="protein sequence ID" value="SFS03418.1"/>
    <property type="molecule type" value="Genomic_DNA"/>
</dbReference>
<accession>A0A1I6LJA0</accession>
<dbReference type="RefSeq" id="WP_093315508.1">
    <property type="nucleotide sequence ID" value="NZ_FOZG01000002.1"/>
</dbReference>
<dbReference type="Pfam" id="PF07370">
    <property type="entry name" value="DUF1489"/>
    <property type="match status" value="1"/>
</dbReference>
<dbReference type="AlphaFoldDB" id="A0A1I6LJA0"/>
<evidence type="ECO:0000313" key="2">
    <source>
        <dbReference type="Proteomes" id="UP000198824"/>
    </source>
</evidence>
<dbReference type="OrthoDB" id="9798292at2"/>
<organism evidence="1 2">
    <name type="scientific">Sphingomonas jatrophae</name>
    <dbReference type="NCBI Taxonomy" id="1166337"/>
    <lineage>
        <taxon>Bacteria</taxon>
        <taxon>Pseudomonadati</taxon>
        <taxon>Pseudomonadota</taxon>
        <taxon>Alphaproteobacteria</taxon>
        <taxon>Sphingomonadales</taxon>
        <taxon>Sphingomonadaceae</taxon>
        <taxon>Sphingomonas</taxon>
    </lineage>
</organism>
<dbReference type="STRING" id="1166337.SAMN05192580_2795"/>
<dbReference type="Proteomes" id="UP000198824">
    <property type="component" value="Unassembled WGS sequence"/>
</dbReference>
<keyword evidence="2" id="KW-1185">Reference proteome</keyword>
<evidence type="ECO:0008006" key="3">
    <source>
        <dbReference type="Google" id="ProtNLM"/>
    </source>
</evidence>
<name>A0A1I6LJA0_9SPHN</name>
<reference evidence="1 2" key="1">
    <citation type="submission" date="2016-10" db="EMBL/GenBank/DDBJ databases">
        <authorList>
            <person name="de Groot N.N."/>
        </authorList>
    </citation>
    <scope>NUCLEOTIDE SEQUENCE [LARGE SCALE GENOMIC DNA]</scope>
    <source>
        <strain evidence="1 2">S5-249</strain>
    </source>
</reference>